<dbReference type="SMART" id="SM00317">
    <property type="entry name" value="SET"/>
    <property type="match status" value="1"/>
</dbReference>
<dbReference type="GO" id="GO:0042054">
    <property type="term" value="F:histone methyltransferase activity"/>
    <property type="evidence" value="ECO:0007669"/>
    <property type="project" value="InterPro"/>
</dbReference>
<dbReference type="WBParaSite" id="Pan_g10080.t1">
    <property type="protein sequence ID" value="Pan_g10080.t1"/>
    <property type="gene ID" value="Pan_g10080"/>
</dbReference>
<dbReference type="GO" id="GO:0002039">
    <property type="term" value="F:p53 binding"/>
    <property type="evidence" value="ECO:0007669"/>
    <property type="project" value="InterPro"/>
</dbReference>
<dbReference type="InterPro" id="IPR046341">
    <property type="entry name" value="SET_dom_sf"/>
</dbReference>
<evidence type="ECO:0000256" key="3">
    <source>
        <dbReference type="ARBA" id="ARBA00022603"/>
    </source>
</evidence>
<evidence type="ECO:0000259" key="5">
    <source>
        <dbReference type="PROSITE" id="PS50280"/>
    </source>
</evidence>
<sequence>MSDEQNKTIADNVIIYDIADGIEPIPVKVINNFDDTYPFSFEYGSKHRLTKEVKQLLHNPTPTDGCDCATDCNPKTCRCQAGSTVKFYSNVRRVSLRSDTQTVQSDEYQYIECGKHCGCHGKCGRQLSRDTIFKKMEIRYKPVIGFIVTACQHIAPGMPILNYVGSIVINGVNEDFDPDFGTDYTFNLYEGDLLVHCDAAKYGNISRFISHSCYPNACLMKVYPCNKPAETDKLILPKLVIVALRSIVPGDEITIDYGIDYFRERDLPCLCYNYNCRAPPDDFEEKCKTLDDINKERAKSRRQVQANMDDSKDL</sequence>
<dbReference type="PROSITE" id="PS50280">
    <property type="entry name" value="SET"/>
    <property type="match status" value="1"/>
</dbReference>
<dbReference type="Proteomes" id="UP000492821">
    <property type="component" value="Unassembled WGS sequence"/>
</dbReference>
<dbReference type="GO" id="GO:0005634">
    <property type="term" value="C:nucleus"/>
    <property type="evidence" value="ECO:0007669"/>
    <property type="project" value="InterPro"/>
</dbReference>
<evidence type="ECO:0000256" key="2">
    <source>
        <dbReference type="ARBA" id="ARBA00022454"/>
    </source>
</evidence>
<dbReference type="Pfam" id="PF05033">
    <property type="entry name" value="Pre-SET"/>
    <property type="match status" value="1"/>
</dbReference>
<dbReference type="Gene3D" id="2.170.270.10">
    <property type="entry name" value="SET domain"/>
    <property type="match status" value="1"/>
</dbReference>
<dbReference type="AlphaFoldDB" id="A0A7E4UL82"/>
<keyword evidence="4" id="KW-0949">S-adenosyl-L-methionine</keyword>
<evidence type="ECO:0000256" key="1">
    <source>
        <dbReference type="ARBA" id="ARBA00004286"/>
    </source>
</evidence>
<dbReference type="PANTHER" id="PTHR46307:SF4">
    <property type="entry name" value="G9A, ISOFORM B"/>
    <property type="match status" value="1"/>
</dbReference>
<accession>A0A7E4UL82</accession>
<keyword evidence="2" id="KW-0158">Chromosome</keyword>
<dbReference type="GO" id="GO:0016279">
    <property type="term" value="F:protein-lysine N-methyltransferase activity"/>
    <property type="evidence" value="ECO:0007669"/>
    <property type="project" value="InterPro"/>
</dbReference>
<dbReference type="GO" id="GO:0005694">
    <property type="term" value="C:chromosome"/>
    <property type="evidence" value="ECO:0007669"/>
    <property type="project" value="UniProtKB-SubCell"/>
</dbReference>
<dbReference type="GO" id="GO:0008270">
    <property type="term" value="F:zinc ion binding"/>
    <property type="evidence" value="ECO:0007669"/>
    <property type="project" value="InterPro"/>
</dbReference>
<evidence type="ECO:0000313" key="6">
    <source>
        <dbReference type="Proteomes" id="UP000492821"/>
    </source>
</evidence>
<dbReference type="SUPFAM" id="SSF82199">
    <property type="entry name" value="SET domain"/>
    <property type="match status" value="1"/>
</dbReference>
<evidence type="ECO:0000256" key="4">
    <source>
        <dbReference type="ARBA" id="ARBA00022691"/>
    </source>
</evidence>
<reference evidence="7" key="2">
    <citation type="submission" date="2020-10" db="UniProtKB">
        <authorList>
            <consortium name="WormBaseParasite"/>
        </authorList>
    </citation>
    <scope>IDENTIFICATION</scope>
</reference>
<dbReference type="InterPro" id="IPR001214">
    <property type="entry name" value="SET_dom"/>
</dbReference>
<feature type="domain" description="SET" evidence="5">
    <location>
        <begin position="134"/>
        <end position="258"/>
    </location>
</feature>
<protein>
    <submittedName>
        <fullName evidence="7">SET domain-containing protein</fullName>
    </submittedName>
</protein>
<dbReference type="SMART" id="SM00468">
    <property type="entry name" value="PreSET"/>
    <property type="match status" value="1"/>
</dbReference>
<evidence type="ECO:0000313" key="7">
    <source>
        <dbReference type="WBParaSite" id="Pan_g10080.t1"/>
    </source>
</evidence>
<organism evidence="6 7">
    <name type="scientific">Panagrellus redivivus</name>
    <name type="common">Microworm</name>
    <dbReference type="NCBI Taxonomy" id="6233"/>
    <lineage>
        <taxon>Eukaryota</taxon>
        <taxon>Metazoa</taxon>
        <taxon>Ecdysozoa</taxon>
        <taxon>Nematoda</taxon>
        <taxon>Chromadorea</taxon>
        <taxon>Rhabditida</taxon>
        <taxon>Tylenchina</taxon>
        <taxon>Panagrolaimomorpha</taxon>
        <taxon>Panagrolaimoidea</taxon>
        <taxon>Panagrolaimidae</taxon>
        <taxon>Panagrellus</taxon>
    </lineage>
</organism>
<dbReference type="GO" id="GO:0032259">
    <property type="term" value="P:methylation"/>
    <property type="evidence" value="ECO:0007669"/>
    <property type="project" value="UniProtKB-KW"/>
</dbReference>
<name>A0A7E4UL82_PANRE</name>
<dbReference type="InterPro" id="IPR007728">
    <property type="entry name" value="Pre-SET_dom"/>
</dbReference>
<comment type="subcellular location">
    <subcellularLocation>
        <location evidence="1">Chromosome</location>
    </subcellularLocation>
</comment>
<dbReference type="InterPro" id="IPR043550">
    <property type="entry name" value="EHMT1/EHMT2"/>
</dbReference>
<dbReference type="PANTHER" id="PTHR46307">
    <property type="entry name" value="G9A, ISOFORM B"/>
    <property type="match status" value="1"/>
</dbReference>
<keyword evidence="3" id="KW-0808">Transferase</keyword>
<keyword evidence="6" id="KW-1185">Reference proteome</keyword>
<dbReference type="Pfam" id="PF00856">
    <property type="entry name" value="SET"/>
    <property type="match status" value="1"/>
</dbReference>
<proteinExistence type="predicted"/>
<reference evidence="6" key="1">
    <citation type="journal article" date="2013" name="Genetics">
        <title>The draft genome and transcriptome of Panagrellus redivivus are shaped by the harsh demands of a free-living lifestyle.</title>
        <authorList>
            <person name="Srinivasan J."/>
            <person name="Dillman A.R."/>
            <person name="Macchietto M.G."/>
            <person name="Heikkinen L."/>
            <person name="Lakso M."/>
            <person name="Fracchia K.M."/>
            <person name="Antoshechkin I."/>
            <person name="Mortazavi A."/>
            <person name="Wong G."/>
            <person name="Sternberg P.W."/>
        </authorList>
    </citation>
    <scope>NUCLEOTIDE SEQUENCE [LARGE SCALE GENOMIC DNA]</scope>
    <source>
        <strain evidence="6">MT8872</strain>
    </source>
</reference>
<keyword evidence="3" id="KW-0489">Methyltransferase</keyword>